<comment type="caution">
    <text evidence="3">The sequence shown here is derived from an EMBL/GenBank/DDBJ whole genome shotgun (WGS) entry which is preliminary data.</text>
</comment>
<reference evidence="3" key="1">
    <citation type="journal article" date="2017" name="Nature">
        <title>The sunflower genome provides insights into oil metabolism, flowering and Asterid evolution.</title>
        <authorList>
            <person name="Badouin H."/>
            <person name="Gouzy J."/>
            <person name="Grassa C.J."/>
            <person name="Murat F."/>
            <person name="Staton S.E."/>
            <person name="Cottret L."/>
            <person name="Lelandais-Briere C."/>
            <person name="Owens G.L."/>
            <person name="Carrere S."/>
            <person name="Mayjonade B."/>
            <person name="Legrand L."/>
            <person name="Gill N."/>
            <person name="Kane N.C."/>
            <person name="Bowers J.E."/>
            <person name="Hubner S."/>
            <person name="Bellec A."/>
            <person name="Berard A."/>
            <person name="Berges H."/>
            <person name="Blanchet N."/>
            <person name="Boniface M.C."/>
            <person name="Brunel D."/>
            <person name="Catrice O."/>
            <person name="Chaidir N."/>
            <person name="Claudel C."/>
            <person name="Donnadieu C."/>
            <person name="Faraut T."/>
            <person name="Fievet G."/>
            <person name="Helmstetter N."/>
            <person name="King M."/>
            <person name="Knapp S.J."/>
            <person name="Lai Z."/>
            <person name="Le Paslier M.C."/>
            <person name="Lippi Y."/>
            <person name="Lorenzon L."/>
            <person name="Mandel J.R."/>
            <person name="Marage G."/>
            <person name="Marchand G."/>
            <person name="Marquand E."/>
            <person name="Bret-Mestries E."/>
            <person name="Morien E."/>
            <person name="Nambeesan S."/>
            <person name="Nguyen T."/>
            <person name="Pegot-Espagnet P."/>
            <person name="Pouilly N."/>
            <person name="Raftis F."/>
            <person name="Sallet E."/>
            <person name="Schiex T."/>
            <person name="Thomas J."/>
            <person name="Vandecasteele C."/>
            <person name="Vares D."/>
            <person name="Vear F."/>
            <person name="Vautrin S."/>
            <person name="Crespi M."/>
            <person name="Mangin B."/>
            <person name="Burke J.M."/>
            <person name="Salse J."/>
            <person name="Munos S."/>
            <person name="Vincourt P."/>
            <person name="Rieseberg L.H."/>
            <person name="Langlade N.B."/>
        </authorList>
    </citation>
    <scope>NUCLEOTIDE SEQUENCE</scope>
    <source>
        <tissue evidence="3">Leaves</tissue>
    </source>
</reference>
<dbReference type="AlphaFoldDB" id="A0A9K3JAD7"/>
<evidence type="ECO:0000256" key="2">
    <source>
        <dbReference type="SAM" id="Phobius"/>
    </source>
</evidence>
<keyword evidence="2" id="KW-1133">Transmembrane helix</keyword>
<keyword evidence="2" id="KW-0812">Transmembrane</keyword>
<dbReference type="PANTHER" id="PTHR31099">
    <property type="entry name" value="OS06G0165300 PROTEIN"/>
    <property type="match status" value="1"/>
</dbReference>
<feature type="transmembrane region" description="Helical" evidence="2">
    <location>
        <begin position="305"/>
        <end position="325"/>
    </location>
</feature>
<dbReference type="EMBL" id="MNCJ02000319">
    <property type="protein sequence ID" value="KAF5810760.1"/>
    <property type="molecule type" value="Genomic_DNA"/>
</dbReference>
<dbReference type="PANTHER" id="PTHR31099:SF49">
    <property type="entry name" value="MYOSIN HEAVY CHAIN-LIKE PROTEIN"/>
    <property type="match status" value="1"/>
</dbReference>
<feature type="compositionally biased region" description="Basic and acidic residues" evidence="1">
    <location>
        <begin position="264"/>
        <end position="273"/>
    </location>
</feature>
<reference evidence="3" key="2">
    <citation type="submission" date="2020-06" db="EMBL/GenBank/DDBJ databases">
        <title>Helianthus annuus Genome sequencing and assembly Release 2.</title>
        <authorList>
            <person name="Gouzy J."/>
            <person name="Langlade N."/>
            <person name="Munos S."/>
        </authorList>
    </citation>
    <scope>NUCLEOTIDE SEQUENCE</scope>
    <source>
        <tissue evidence="3">Leaves</tissue>
    </source>
</reference>
<protein>
    <submittedName>
        <fullName evidence="3">Uncharacterized protein</fullName>
    </submittedName>
</protein>
<keyword evidence="2" id="KW-0472">Membrane</keyword>
<name>A0A9K3JAD7_HELAN</name>
<gene>
    <name evidence="3" type="ORF">HanXRQr2_Chr04g0173391</name>
</gene>
<accession>A0A9K3JAD7</accession>
<evidence type="ECO:0000313" key="3">
    <source>
        <dbReference type="EMBL" id="KAF5810760.1"/>
    </source>
</evidence>
<evidence type="ECO:0000256" key="1">
    <source>
        <dbReference type="SAM" id="MobiDB-lite"/>
    </source>
</evidence>
<keyword evidence="4" id="KW-1185">Reference proteome</keyword>
<dbReference type="Proteomes" id="UP000215914">
    <property type="component" value="Unassembled WGS sequence"/>
</dbReference>
<sequence>MIRVRNFEYTFRALGIEPTVGDFRRFYQMIVSMGFFFFRQRDGSSKLMVPPKGLIKWKTKFFYIKAAAVTAKLTFRNVTDTIITETIIVPLVDTVDLFPRLRIIGWKKLSNSQLWVLRMMLGRMSRKARPVVREKSGEDAPLWRMFDPKFKGNVEVLACADDEDGFNVTISGNFRVPHKAALDAELPQGKGVPKKHVEKGVRIRKPKKTHEPAVVPPLVSQVAGISRTRLRSYNNYVVVSDTLEGLGVLGGGAAASGSSTGSKPADEKKRKVDVAGAGEQKRPKLRRTQTAAISQPKPAVVTGKLTICLQVFVILACNLWLFFALL</sequence>
<evidence type="ECO:0000313" key="4">
    <source>
        <dbReference type="Proteomes" id="UP000215914"/>
    </source>
</evidence>
<proteinExistence type="predicted"/>
<organism evidence="3 4">
    <name type="scientific">Helianthus annuus</name>
    <name type="common">Common sunflower</name>
    <dbReference type="NCBI Taxonomy" id="4232"/>
    <lineage>
        <taxon>Eukaryota</taxon>
        <taxon>Viridiplantae</taxon>
        <taxon>Streptophyta</taxon>
        <taxon>Embryophyta</taxon>
        <taxon>Tracheophyta</taxon>
        <taxon>Spermatophyta</taxon>
        <taxon>Magnoliopsida</taxon>
        <taxon>eudicotyledons</taxon>
        <taxon>Gunneridae</taxon>
        <taxon>Pentapetalae</taxon>
        <taxon>asterids</taxon>
        <taxon>campanulids</taxon>
        <taxon>Asterales</taxon>
        <taxon>Asteraceae</taxon>
        <taxon>Asteroideae</taxon>
        <taxon>Heliantheae alliance</taxon>
        <taxon>Heliantheae</taxon>
        <taxon>Helianthus</taxon>
    </lineage>
</organism>
<feature type="region of interest" description="Disordered" evidence="1">
    <location>
        <begin position="255"/>
        <end position="293"/>
    </location>
</feature>
<dbReference type="Gramene" id="mRNA:HanXRQr2_Chr04g0173391">
    <property type="protein sequence ID" value="mRNA:HanXRQr2_Chr04g0173391"/>
    <property type="gene ID" value="HanXRQr2_Chr04g0173391"/>
</dbReference>